<dbReference type="InterPro" id="IPR051397">
    <property type="entry name" value="Zn-ADH-like_protein"/>
</dbReference>
<dbReference type="GO" id="GO:0008270">
    <property type="term" value="F:zinc ion binding"/>
    <property type="evidence" value="ECO:0007669"/>
    <property type="project" value="InterPro"/>
</dbReference>
<dbReference type="PROSITE" id="PS01162">
    <property type="entry name" value="QOR_ZETA_CRYSTAL"/>
    <property type="match status" value="1"/>
</dbReference>
<dbReference type="SUPFAM" id="SSF50129">
    <property type="entry name" value="GroES-like"/>
    <property type="match status" value="1"/>
</dbReference>
<dbReference type="Gene3D" id="3.40.50.720">
    <property type="entry name" value="NAD(P)-binding Rossmann-like Domain"/>
    <property type="match status" value="1"/>
</dbReference>
<reference evidence="4" key="2">
    <citation type="journal article" date="2024" name="Nature">
        <title>Anoxygenic phototroph of the Chloroflexota uses a type I reaction centre.</title>
        <authorList>
            <person name="Tsuji J.M."/>
            <person name="Shaw N.A."/>
            <person name="Nagashima S."/>
            <person name="Venkiteswaran J.J."/>
            <person name="Schiff S.L."/>
            <person name="Watanabe T."/>
            <person name="Fukui M."/>
            <person name="Hanada S."/>
            <person name="Tank M."/>
            <person name="Neufeld J.D."/>
        </authorList>
    </citation>
    <scope>NUCLEOTIDE SEQUENCE</scope>
    <source>
        <strain evidence="4">L227-S17</strain>
    </source>
</reference>
<gene>
    <name evidence="3" type="ORF">HXX08_09310</name>
    <name evidence="4" type="ORF">OZ401_001206</name>
</gene>
<evidence type="ECO:0000313" key="6">
    <source>
        <dbReference type="Proteomes" id="UP001431572"/>
    </source>
</evidence>
<accession>A0A8T7M080</accession>
<dbReference type="Pfam" id="PF00107">
    <property type="entry name" value="ADH_zinc_N"/>
    <property type="match status" value="1"/>
</dbReference>
<evidence type="ECO:0000259" key="2">
    <source>
        <dbReference type="SMART" id="SM00829"/>
    </source>
</evidence>
<dbReference type="InterPro" id="IPR020843">
    <property type="entry name" value="ER"/>
</dbReference>
<organism evidence="3 5">
    <name type="scientific">Candidatus Chlorohelix allophototropha</name>
    <dbReference type="NCBI Taxonomy" id="3003348"/>
    <lineage>
        <taxon>Bacteria</taxon>
        <taxon>Bacillati</taxon>
        <taxon>Chloroflexota</taxon>
        <taxon>Chloroflexia</taxon>
        <taxon>Candidatus Chloroheliales</taxon>
        <taxon>Candidatus Chloroheliaceae</taxon>
        <taxon>Candidatus Chlorohelix</taxon>
    </lineage>
</organism>
<name>A0A8T7M080_9CHLR</name>
<feature type="domain" description="Enoyl reductase (ER)" evidence="2">
    <location>
        <begin position="18"/>
        <end position="328"/>
    </location>
</feature>
<dbReference type="FunFam" id="3.40.50.720:FF:000121">
    <property type="entry name" value="Prostaglandin reductase 2"/>
    <property type="match status" value="1"/>
</dbReference>
<dbReference type="Pfam" id="PF08240">
    <property type="entry name" value="ADH_N"/>
    <property type="match status" value="1"/>
</dbReference>
<dbReference type="InterPro" id="IPR036291">
    <property type="entry name" value="NAD(P)-bd_dom_sf"/>
</dbReference>
<protein>
    <submittedName>
        <fullName evidence="3">Zinc-binding dehydrogenase</fullName>
    </submittedName>
</protein>
<dbReference type="RefSeq" id="WP_341469814.1">
    <property type="nucleotide sequence ID" value="NZ_CP128399.1"/>
</dbReference>
<dbReference type="InterPro" id="IPR013154">
    <property type="entry name" value="ADH-like_N"/>
</dbReference>
<evidence type="ECO:0000313" key="5">
    <source>
        <dbReference type="Proteomes" id="UP000521676"/>
    </source>
</evidence>
<dbReference type="InterPro" id="IPR013149">
    <property type="entry name" value="ADH-like_C"/>
</dbReference>
<dbReference type="Gene3D" id="3.90.180.10">
    <property type="entry name" value="Medium-chain alcohol dehydrogenases, catalytic domain"/>
    <property type="match status" value="1"/>
</dbReference>
<dbReference type="Proteomes" id="UP001431572">
    <property type="component" value="Chromosome 1"/>
</dbReference>
<evidence type="ECO:0000313" key="3">
    <source>
        <dbReference type="EMBL" id="NWJ46062.1"/>
    </source>
</evidence>
<reference evidence="3 5" key="1">
    <citation type="submission" date="2020-06" db="EMBL/GenBank/DDBJ databases">
        <title>Anoxygenic phototrophic Chloroflexota member uses a Type I reaction center.</title>
        <authorList>
            <person name="Tsuji J.M."/>
            <person name="Shaw N.A."/>
            <person name="Nagashima S."/>
            <person name="Venkiteswaran J."/>
            <person name="Schiff S.L."/>
            <person name="Hanada S."/>
            <person name="Tank M."/>
            <person name="Neufeld J.D."/>
        </authorList>
    </citation>
    <scope>NUCLEOTIDE SEQUENCE [LARGE SCALE GENOMIC DNA]</scope>
    <source>
        <strain evidence="3">L227-S17</strain>
    </source>
</reference>
<sequence length="330" mass="35508">MPTTYRKMIVTKLSPNFGEAIQIIEAPLPEPGRGEILVRTRYAGMNASVGVFTAGGYPNTPPLPFDVSTESTGEVVAVGENVTHLKAGDTVMGFGAGFSEYQLVKAPSVYPVTQASPEITSFLVSGLTASIALEQVGEMKSGETVLVTAAAGGTGQFAVQLAKLAGNHVIGTCSSDEKAALLKELGCDRVINYRREDLGKTLKEEYPKGVNLVYESVGRSTFDICMRNLAIRGRMLVIGSVADYTAGPETITAPRINSSLVMKSISLRGFFLFHFTQYYAAHLQKLSELYREGKLKVNIEPTEFKGIDSVVKAFEFLHSGKSSGKVIVSF</sequence>
<proteinExistence type="predicted"/>
<dbReference type="SUPFAM" id="SSF51735">
    <property type="entry name" value="NAD(P)-binding Rossmann-fold domains"/>
    <property type="match status" value="1"/>
</dbReference>
<dbReference type="AlphaFoldDB" id="A0A8T7M080"/>
<dbReference type="PANTHER" id="PTHR43677:SF3">
    <property type="entry name" value="PROSTAGLANDIN REDUCTASE 3"/>
    <property type="match status" value="1"/>
</dbReference>
<dbReference type="EMBL" id="JACATZ010000001">
    <property type="protein sequence ID" value="NWJ46062.1"/>
    <property type="molecule type" value="Genomic_DNA"/>
</dbReference>
<dbReference type="GO" id="GO:0016491">
    <property type="term" value="F:oxidoreductase activity"/>
    <property type="evidence" value="ECO:0007669"/>
    <property type="project" value="UniProtKB-KW"/>
</dbReference>
<dbReference type="EMBL" id="CP128399">
    <property type="protein sequence ID" value="WJW67922.1"/>
    <property type="molecule type" value="Genomic_DNA"/>
</dbReference>
<dbReference type="SMART" id="SM00829">
    <property type="entry name" value="PKS_ER"/>
    <property type="match status" value="1"/>
</dbReference>
<evidence type="ECO:0000256" key="1">
    <source>
        <dbReference type="ARBA" id="ARBA00023002"/>
    </source>
</evidence>
<dbReference type="Proteomes" id="UP000521676">
    <property type="component" value="Unassembled WGS sequence"/>
</dbReference>
<evidence type="ECO:0000313" key="4">
    <source>
        <dbReference type="EMBL" id="WJW67922.1"/>
    </source>
</evidence>
<dbReference type="InterPro" id="IPR002364">
    <property type="entry name" value="Quin_OxRdtase/zeta-crystal_CS"/>
</dbReference>
<keyword evidence="1" id="KW-0560">Oxidoreductase</keyword>
<dbReference type="InterPro" id="IPR011032">
    <property type="entry name" value="GroES-like_sf"/>
</dbReference>
<dbReference type="PANTHER" id="PTHR43677">
    <property type="entry name" value="SHORT-CHAIN DEHYDROGENASE/REDUCTASE"/>
    <property type="match status" value="1"/>
</dbReference>
<keyword evidence="6" id="KW-1185">Reference proteome</keyword>